<keyword evidence="2" id="KW-1185">Reference proteome</keyword>
<comment type="caution">
    <text evidence="1">The sequence shown here is derived from an EMBL/GenBank/DDBJ whole genome shotgun (WGS) entry which is preliminary data.</text>
</comment>
<accession>A0A133XGD1</accession>
<sequence>MQHHVIVSFGRDKEFDFKVFGGAAADEARQWFDHEFTVLECDVATPTGKILAVDRILSVAKYAGEGRFRDQRTWAEQFAKYTAAILGRELIRVDVEHYSIGY</sequence>
<evidence type="ECO:0000313" key="2">
    <source>
        <dbReference type="Proteomes" id="UP000070186"/>
    </source>
</evidence>
<reference evidence="1 2" key="1">
    <citation type="submission" date="2015-12" db="EMBL/GenBank/DDBJ databases">
        <title>Nitrous oxide reduction kinetics distinguish bacteria harboring typical versus atypical NosZ.</title>
        <authorList>
            <person name="Yoon S."/>
            <person name="Nissen S."/>
            <person name="Park D."/>
            <person name="Sanford R.A."/>
            <person name="Loeffler F.E."/>
        </authorList>
    </citation>
    <scope>NUCLEOTIDE SEQUENCE [LARGE SCALE GENOMIC DNA]</scope>
    <source>
        <strain evidence="1 2">ATCC BAA-841</strain>
    </source>
</reference>
<dbReference type="STRING" id="281362.AT959_11485"/>
<protein>
    <submittedName>
        <fullName evidence="1">Uncharacterized protein</fullName>
    </submittedName>
</protein>
<dbReference type="Proteomes" id="UP000070186">
    <property type="component" value="Unassembled WGS sequence"/>
</dbReference>
<dbReference type="AlphaFoldDB" id="A0A133XGD1"/>
<name>A0A133XGD1_9RHOO</name>
<dbReference type="EMBL" id="LODL01000021">
    <property type="protein sequence ID" value="KXB30008.1"/>
    <property type="molecule type" value="Genomic_DNA"/>
</dbReference>
<gene>
    <name evidence="1" type="ORF">AT959_11485</name>
</gene>
<dbReference type="RefSeq" id="WP_066883215.1">
    <property type="nucleotide sequence ID" value="NZ_LODL01000021.1"/>
</dbReference>
<proteinExistence type="predicted"/>
<evidence type="ECO:0000313" key="1">
    <source>
        <dbReference type="EMBL" id="KXB30008.1"/>
    </source>
</evidence>
<organism evidence="1 2">
    <name type="scientific">Dechloromonas denitrificans</name>
    <dbReference type="NCBI Taxonomy" id="281362"/>
    <lineage>
        <taxon>Bacteria</taxon>
        <taxon>Pseudomonadati</taxon>
        <taxon>Pseudomonadota</taxon>
        <taxon>Betaproteobacteria</taxon>
        <taxon>Rhodocyclales</taxon>
        <taxon>Azonexaceae</taxon>
        <taxon>Dechloromonas</taxon>
    </lineage>
</organism>